<name>A0ABD1S0B5_9LAMI</name>
<comment type="caution">
    <text evidence="2">The sequence shown here is derived from an EMBL/GenBank/DDBJ whole genome shotgun (WGS) entry which is preliminary data.</text>
</comment>
<evidence type="ECO:0000313" key="2">
    <source>
        <dbReference type="EMBL" id="KAL2493891.1"/>
    </source>
</evidence>
<evidence type="ECO:0000313" key="3">
    <source>
        <dbReference type="Proteomes" id="UP001604277"/>
    </source>
</evidence>
<reference evidence="3" key="1">
    <citation type="submission" date="2024-07" db="EMBL/GenBank/DDBJ databases">
        <title>Two chromosome-level genome assemblies of Korean endemic species Abeliophyllum distichum and Forsythia ovata (Oleaceae).</title>
        <authorList>
            <person name="Jang H."/>
        </authorList>
    </citation>
    <scope>NUCLEOTIDE SEQUENCE [LARGE SCALE GENOMIC DNA]</scope>
</reference>
<evidence type="ECO:0000256" key="1">
    <source>
        <dbReference type="SAM" id="Coils"/>
    </source>
</evidence>
<accession>A0ABD1S0B5</accession>
<sequence length="124" mass="14199">MVTDLKVVEDEKSKEVNHLKKISSLKKSCEALEAQVKDREKKIDNLRSTLLRTPHNVVENYKASSKYQHDLYAYRAVYECLHCIDQRVASGRAPECQLPGFRSFLSSAMEIGARCRAGWSILIR</sequence>
<dbReference type="EMBL" id="JBFOLJ010000011">
    <property type="protein sequence ID" value="KAL2493891.1"/>
    <property type="molecule type" value="Genomic_DNA"/>
</dbReference>
<proteinExistence type="predicted"/>
<dbReference type="AlphaFoldDB" id="A0ABD1S0B5"/>
<organism evidence="2 3">
    <name type="scientific">Forsythia ovata</name>
    <dbReference type="NCBI Taxonomy" id="205694"/>
    <lineage>
        <taxon>Eukaryota</taxon>
        <taxon>Viridiplantae</taxon>
        <taxon>Streptophyta</taxon>
        <taxon>Embryophyta</taxon>
        <taxon>Tracheophyta</taxon>
        <taxon>Spermatophyta</taxon>
        <taxon>Magnoliopsida</taxon>
        <taxon>eudicotyledons</taxon>
        <taxon>Gunneridae</taxon>
        <taxon>Pentapetalae</taxon>
        <taxon>asterids</taxon>
        <taxon>lamiids</taxon>
        <taxon>Lamiales</taxon>
        <taxon>Oleaceae</taxon>
        <taxon>Forsythieae</taxon>
        <taxon>Forsythia</taxon>
    </lineage>
</organism>
<keyword evidence="3" id="KW-1185">Reference proteome</keyword>
<keyword evidence="1" id="KW-0175">Coiled coil</keyword>
<dbReference type="Proteomes" id="UP001604277">
    <property type="component" value="Unassembled WGS sequence"/>
</dbReference>
<gene>
    <name evidence="2" type="ORF">Fot_37648</name>
</gene>
<protein>
    <submittedName>
        <fullName evidence="2">Uncharacterized protein</fullName>
    </submittedName>
</protein>
<feature type="coiled-coil region" evidence="1">
    <location>
        <begin position="22"/>
        <end position="49"/>
    </location>
</feature>